<dbReference type="CDD" id="cd18032">
    <property type="entry name" value="DEXHc_RE_I_III_res"/>
    <property type="match status" value="1"/>
</dbReference>
<dbReference type="InterPro" id="IPR027417">
    <property type="entry name" value="P-loop_NTPase"/>
</dbReference>
<dbReference type="AlphaFoldDB" id="A0A173TY89"/>
<dbReference type="GO" id="GO:0006304">
    <property type="term" value="P:DNA modification"/>
    <property type="evidence" value="ECO:0007669"/>
    <property type="project" value="InterPro"/>
</dbReference>
<evidence type="ECO:0000313" key="5">
    <source>
        <dbReference type="Proteomes" id="UP000095673"/>
    </source>
</evidence>
<organism evidence="4 5">
    <name type="scientific">Agathobacter rectalis</name>
    <dbReference type="NCBI Taxonomy" id="39491"/>
    <lineage>
        <taxon>Bacteria</taxon>
        <taxon>Bacillati</taxon>
        <taxon>Bacillota</taxon>
        <taxon>Clostridia</taxon>
        <taxon>Lachnospirales</taxon>
        <taxon>Lachnospiraceae</taxon>
        <taxon>Agathobacter</taxon>
    </lineage>
</organism>
<evidence type="ECO:0000259" key="2">
    <source>
        <dbReference type="PROSITE" id="PS51192"/>
    </source>
</evidence>
<dbReference type="GO" id="GO:0009035">
    <property type="term" value="F:type I site-specific deoxyribonuclease activity"/>
    <property type="evidence" value="ECO:0007669"/>
    <property type="project" value="UniProtKB-EC"/>
</dbReference>
<dbReference type="PANTHER" id="PTHR47396">
    <property type="entry name" value="TYPE I RESTRICTION ENZYME ECOKI R PROTEIN"/>
    <property type="match status" value="1"/>
</dbReference>
<proteinExistence type="predicted"/>
<dbReference type="OrthoDB" id="9758243at2"/>
<dbReference type="GO" id="GO:0005524">
    <property type="term" value="F:ATP binding"/>
    <property type="evidence" value="ECO:0007669"/>
    <property type="project" value="InterPro"/>
</dbReference>
<dbReference type="CDD" id="cd18799">
    <property type="entry name" value="SF2_C_EcoAI-like"/>
    <property type="match status" value="1"/>
</dbReference>
<dbReference type="Pfam" id="PF04851">
    <property type="entry name" value="ResIII"/>
    <property type="match status" value="1"/>
</dbReference>
<dbReference type="Pfam" id="PF00271">
    <property type="entry name" value="Helicase_C"/>
    <property type="match status" value="1"/>
</dbReference>
<dbReference type="Proteomes" id="UP000095673">
    <property type="component" value="Unassembled WGS sequence"/>
</dbReference>
<dbReference type="EC" id="3.1.21.3" evidence="4"/>
<dbReference type="PANTHER" id="PTHR47396:SF1">
    <property type="entry name" value="ATP-DEPENDENT HELICASE IRC3-RELATED"/>
    <property type="match status" value="1"/>
</dbReference>
<reference evidence="4 5" key="1">
    <citation type="submission" date="2015-09" db="EMBL/GenBank/DDBJ databases">
        <authorList>
            <consortium name="Pathogen Informatics"/>
        </authorList>
    </citation>
    <scope>NUCLEOTIDE SEQUENCE [LARGE SCALE GENOMIC DNA]</scope>
    <source>
        <strain evidence="4 5">2789STDY5834968</strain>
    </source>
</reference>
<protein>
    <submittedName>
        <fullName evidence="4">Type-1 restriction enzyme R protein</fullName>
        <ecNumber evidence="4">3.1.21.3</ecNumber>
    </submittedName>
</protein>
<evidence type="ECO:0000259" key="3">
    <source>
        <dbReference type="PROSITE" id="PS51194"/>
    </source>
</evidence>
<keyword evidence="1" id="KW-0175">Coiled coil</keyword>
<accession>A0A173TY89</accession>
<dbReference type="Pfam" id="PF13643">
    <property type="entry name" value="DUF4145"/>
    <property type="match status" value="1"/>
</dbReference>
<feature type="coiled-coil region" evidence="1">
    <location>
        <begin position="145"/>
        <end position="201"/>
    </location>
</feature>
<sequence length="1138" mass="131725">MKSNFSFLKENKEYELFADACIDAENVASSAPALSVSGSRKALELAVKWLYAADEFLRLPSGRYTLQDLLHDPAFQDEVDAEIRSHMQYIVRMGNYGIHTGNKYTKGDAVLSLSILFDFVEWIDYCYGADYEERKFDETLIPRSTDDVNQSISRLEEEIEKQKQSASVLIDQKDKEIQKLLEKIEEQRQELSKSKVQHQKTRNYSSQDMSEFETRKRFIDADLRMLGWEFSQNRKRKCVETELEVHGMPKPESSDGKGTGYVDYVLYGDNGDIIALIEAKRTSLDARKGTHQAELYAECIKAATGKKPLIFNTNGFETYLWDKESGPQRPVSGLFSEEDIQHLINLREMRKPLSEIKINEAITDRYYQKAAIRAVCENVEKGLRRSLLVMATGTGKTRVAASLTDVLSRGGYVTNVLFLADRKALVRQAKAAFMEYLGSTNCTYCNLVENKDDKNARMVFSTYPTMLNAINEEKKKDGKKLFSEAHFDLVIIDEAHRSIYNKYAALFEYFDAYIVGLTATPKNIDTASTYSFFKCPPKLPTYAYEYETARDVDHYLVPYYNIEVSTQIMQEGVHYDDLSEDEQEAYENEFVDEDGNMPEYQPPQKINEKIMNKQTVDMVLDDIMTRGLRDASGNHIGKTIIFAQTTPHAKFIVDRFNDLYPQYGGEFCRYVTYKEDYSDNLIEKFKNPEGEPTIIVSIDMMDTGVDVPEVVNLVFFKQVKSKIKFTQMIGRGTRKCPNLFGEGRDKECFYIFDYLGNFEFFRQNKNGKESDVTDSVICMLCRNRASLIAHLQSADFMDDKYQEFRASLVDKVHGQIIGLKDERIDVKRQRRYVEKYKNKELFTCLSDLDLTEICKHIAPLVSEKGEDDDALVFDNLIYGIMLNQIRKGKGLKRYQTVIQKRGNLLLEKKMTIPAVKSKADELKKIVQDEYWDKASIMELERMRKSIRDLMKFAKSEGEAIHYTEFEDTWTERTEGVEFDNSEDFEDYEKKVNSYLTTHADTLPIYKLRHNQPLTAGDYEMLSKIFTEELGTQEDYDRTFQDTPLGKLVRRIVKMDHDATMQLFSEYIDEHKWNSQQIAFVRNLIAYVEEHGYIDDMSILLKPPFDRPMPFVRLYSPEDQKRIISIVNDINENATRLVG</sequence>
<dbReference type="GO" id="GO:0005829">
    <property type="term" value="C:cytosol"/>
    <property type="evidence" value="ECO:0007669"/>
    <property type="project" value="TreeGrafter"/>
</dbReference>
<dbReference type="Pfam" id="PF08463">
    <property type="entry name" value="EcoEI_R_C"/>
    <property type="match status" value="1"/>
</dbReference>
<keyword evidence="4" id="KW-0378">Hydrolase</keyword>
<dbReference type="InterPro" id="IPR001650">
    <property type="entry name" value="Helicase_C-like"/>
</dbReference>
<gene>
    <name evidence="4" type="primary">hsdR_3</name>
    <name evidence="4" type="ORF">ERS852580_01843</name>
</gene>
<dbReference type="EMBL" id="CYXM01000008">
    <property type="protein sequence ID" value="CUN07329.1"/>
    <property type="molecule type" value="Genomic_DNA"/>
</dbReference>
<dbReference type="Gene3D" id="3.90.1570.30">
    <property type="match status" value="1"/>
</dbReference>
<evidence type="ECO:0000313" key="4">
    <source>
        <dbReference type="EMBL" id="CUN07329.1"/>
    </source>
</evidence>
<feature type="domain" description="Helicase C-terminal" evidence="3">
    <location>
        <begin position="619"/>
        <end position="776"/>
    </location>
</feature>
<dbReference type="InterPro" id="IPR014001">
    <property type="entry name" value="Helicase_ATP-bd"/>
</dbReference>
<dbReference type="RefSeq" id="WP_055238132.1">
    <property type="nucleotide sequence ID" value="NZ_CYXM01000008.1"/>
</dbReference>
<dbReference type="PROSITE" id="PS51194">
    <property type="entry name" value="HELICASE_CTER"/>
    <property type="match status" value="1"/>
</dbReference>
<dbReference type="InterPro" id="IPR006935">
    <property type="entry name" value="Helicase/UvrB_N"/>
</dbReference>
<name>A0A173TY89_9FIRM</name>
<dbReference type="InterPro" id="IPR025285">
    <property type="entry name" value="DUF4145"/>
</dbReference>
<evidence type="ECO:0000256" key="1">
    <source>
        <dbReference type="SAM" id="Coils"/>
    </source>
</evidence>
<dbReference type="InterPro" id="IPR013670">
    <property type="entry name" value="EcoEI_R_C_dom"/>
</dbReference>
<dbReference type="InterPro" id="IPR050742">
    <property type="entry name" value="Helicase_Restrict-Modif_Enz"/>
</dbReference>
<dbReference type="GO" id="GO:0003677">
    <property type="term" value="F:DNA binding"/>
    <property type="evidence" value="ECO:0007669"/>
    <property type="project" value="InterPro"/>
</dbReference>
<dbReference type="SUPFAM" id="SSF52540">
    <property type="entry name" value="P-loop containing nucleoside triphosphate hydrolases"/>
    <property type="match status" value="1"/>
</dbReference>
<dbReference type="SMART" id="SM00487">
    <property type="entry name" value="DEXDc"/>
    <property type="match status" value="1"/>
</dbReference>
<feature type="domain" description="Helicase ATP-binding" evidence="2">
    <location>
        <begin position="377"/>
        <end position="539"/>
    </location>
</feature>
<dbReference type="Gene3D" id="3.40.50.300">
    <property type="entry name" value="P-loop containing nucleotide triphosphate hydrolases"/>
    <property type="match status" value="2"/>
</dbReference>
<dbReference type="PROSITE" id="PS51192">
    <property type="entry name" value="HELICASE_ATP_BIND_1"/>
    <property type="match status" value="1"/>
</dbReference>